<evidence type="ECO:0000313" key="1">
    <source>
        <dbReference type="EMBL" id="KHT63538.1"/>
    </source>
</evidence>
<comment type="caution">
    <text evidence="1">The sequence shown here is derived from an EMBL/GenBank/DDBJ whole genome shotgun (WGS) entry which is preliminary data.</text>
</comment>
<dbReference type="AlphaFoldDB" id="A0A0B9G479"/>
<organism evidence="1 2">
    <name type="scientific">Photobacterium gaetbulicola</name>
    <dbReference type="NCBI Taxonomy" id="1295392"/>
    <lineage>
        <taxon>Bacteria</taxon>
        <taxon>Pseudomonadati</taxon>
        <taxon>Pseudomonadota</taxon>
        <taxon>Gammaproteobacteria</taxon>
        <taxon>Vibrionales</taxon>
        <taxon>Vibrionaceae</taxon>
        <taxon>Photobacterium</taxon>
    </lineage>
</organism>
<protein>
    <submittedName>
        <fullName evidence="1">Uncharacterized protein</fullName>
    </submittedName>
</protein>
<evidence type="ECO:0000313" key="2">
    <source>
        <dbReference type="Proteomes" id="UP000031278"/>
    </source>
</evidence>
<name>A0A0B9G479_9GAMM</name>
<sequence>MSATQYQTNWIKPFTLDLAALKLGKSKEEIKALCEAKVLNGGWDDFIGENGAFVVWLPEDQNDITANEIRAGATIH</sequence>
<dbReference type="Proteomes" id="UP000031278">
    <property type="component" value="Unassembled WGS sequence"/>
</dbReference>
<gene>
    <name evidence="1" type="ORF">RJ45_11485</name>
</gene>
<dbReference type="EMBL" id="JWLZ01000156">
    <property type="protein sequence ID" value="KHT63538.1"/>
    <property type="molecule type" value="Genomic_DNA"/>
</dbReference>
<reference evidence="1 2" key="1">
    <citation type="submission" date="2014-12" db="EMBL/GenBank/DDBJ databases">
        <title>Genome sequencing of Photobacterium gaetbulicola AD005a.</title>
        <authorList>
            <person name="Adrian T.G.S."/>
            <person name="Chan K.G."/>
        </authorList>
    </citation>
    <scope>NUCLEOTIDE SEQUENCE [LARGE SCALE GENOMIC DNA]</scope>
    <source>
        <strain evidence="1 2">AD005a</strain>
    </source>
</reference>
<accession>A0A0B9G479</accession>
<dbReference type="RefSeq" id="WP_039461736.1">
    <property type="nucleotide sequence ID" value="NZ_JWLZ01000156.1"/>
</dbReference>
<proteinExistence type="predicted"/>